<feature type="domain" description="Homeobox" evidence="9">
    <location>
        <begin position="886"/>
        <end position="949"/>
    </location>
</feature>
<dbReference type="GO" id="GO:0008270">
    <property type="term" value="F:zinc ion binding"/>
    <property type="evidence" value="ECO:0007669"/>
    <property type="project" value="UniProtKB-KW"/>
</dbReference>
<keyword evidence="4 7" id="KW-0371">Homeobox</keyword>
<gene>
    <name evidence="11" type="ORF">P170DRAFT_455682</name>
</gene>
<proteinExistence type="inferred from homology"/>
<dbReference type="InterPro" id="IPR011650">
    <property type="entry name" value="Peptidase_M20_dimer"/>
</dbReference>
<keyword evidence="5 7" id="KW-0539">Nucleus</keyword>
<dbReference type="InterPro" id="IPR001356">
    <property type="entry name" value="HD"/>
</dbReference>
<evidence type="ECO:0000256" key="1">
    <source>
        <dbReference type="ARBA" id="ARBA00006247"/>
    </source>
</evidence>
<protein>
    <recommendedName>
        <fullName evidence="13">Acetylornithine deacetylase</fullName>
    </recommendedName>
</protein>
<name>A0A2I2G7L6_9EURO</name>
<dbReference type="Pfam" id="PF00291">
    <property type="entry name" value="PALP"/>
    <property type="match status" value="1"/>
</dbReference>
<dbReference type="RefSeq" id="XP_024704163.1">
    <property type="nucleotide sequence ID" value="XM_024851554.1"/>
</dbReference>
<dbReference type="GeneID" id="36559253"/>
<comment type="subcellular location">
    <subcellularLocation>
        <location evidence="7">Nucleus</location>
    </subcellularLocation>
</comment>
<dbReference type="EMBL" id="MSFO01000004">
    <property type="protein sequence ID" value="PLB48861.1"/>
    <property type="molecule type" value="Genomic_DNA"/>
</dbReference>
<accession>A0A2I2G7L6</accession>
<dbReference type="SUPFAM" id="SSF53187">
    <property type="entry name" value="Zn-dependent exopeptidases"/>
    <property type="match status" value="1"/>
</dbReference>
<evidence type="ECO:0000259" key="10">
    <source>
        <dbReference type="PROSITE" id="PS50157"/>
    </source>
</evidence>
<dbReference type="InterPro" id="IPR008422">
    <property type="entry name" value="KN_HD"/>
</dbReference>
<dbReference type="InterPro" id="IPR002933">
    <property type="entry name" value="Peptidase_M20"/>
</dbReference>
<dbReference type="Gene3D" id="1.10.10.60">
    <property type="entry name" value="Homeodomain-like"/>
    <property type="match status" value="1"/>
</dbReference>
<dbReference type="Proteomes" id="UP000234275">
    <property type="component" value="Unassembled WGS sequence"/>
</dbReference>
<dbReference type="VEuPathDB" id="FungiDB:P170DRAFT_455682"/>
<comment type="caution">
    <text evidence="11">The sequence shown here is derived from an EMBL/GenBank/DDBJ whole genome shotgun (WGS) entry which is preliminary data.</text>
</comment>
<dbReference type="PROSITE" id="PS50071">
    <property type="entry name" value="HOMEOBOX_2"/>
    <property type="match status" value="1"/>
</dbReference>
<feature type="domain" description="C2H2-type" evidence="10">
    <location>
        <begin position="1129"/>
        <end position="1152"/>
    </location>
</feature>
<dbReference type="InterPro" id="IPR013087">
    <property type="entry name" value="Znf_C2H2_type"/>
</dbReference>
<dbReference type="PROSITE" id="PS00028">
    <property type="entry name" value="ZINC_FINGER_C2H2_1"/>
    <property type="match status" value="1"/>
</dbReference>
<dbReference type="InterPro" id="IPR001261">
    <property type="entry name" value="ArgE/DapE_CS"/>
</dbReference>
<feature type="region of interest" description="Disordered" evidence="8">
    <location>
        <begin position="1048"/>
        <end position="1121"/>
    </location>
</feature>
<keyword evidence="6" id="KW-0862">Zinc</keyword>
<dbReference type="CDD" id="cd00086">
    <property type="entry name" value="homeodomain"/>
    <property type="match status" value="1"/>
</dbReference>
<comment type="similarity">
    <text evidence="1">Belongs to the peptidase M20A family.</text>
</comment>
<evidence type="ECO:0000256" key="5">
    <source>
        <dbReference type="ARBA" id="ARBA00023242"/>
    </source>
</evidence>
<dbReference type="GO" id="GO:0006355">
    <property type="term" value="P:regulation of DNA-templated transcription"/>
    <property type="evidence" value="ECO:0007669"/>
    <property type="project" value="InterPro"/>
</dbReference>
<keyword evidence="3 7" id="KW-0238">DNA-binding</keyword>
<dbReference type="PANTHER" id="PTHR42937">
    <property type="match status" value="1"/>
</dbReference>
<evidence type="ECO:0000256" key="2">
    <source>
        <dbReference type="ARBA" id="ARBA00022801"/>
    </source>
</evidence>
<keyword evidence="6" id="KW-0863">Zinc-finger</keyword>
<evidence type="ECO:0000256" key="8">
    <source>
        <dbReference type="SAM" id="MobiDB-lite"/>
    </source>
</evidence>
<organism evidence="11 12">
    <name type="scientific">Aspergillus steynii IBT 23096</name>
    <dbReference type="NCBI Taxonomy" id="1392250"/>
    <lineage>
        <taxon>Eukaryota</taxon>
        <taxon>Fungi</taxon>
        <taxon>Dikarya</taxon>
        <taxon>Ascomycota</taxon>
        <taxon>Pezizomycotina</taxon>
        <taxon>Eurotiomycetes</taxon>
        <taxon>Eurotiomycetidae</taxon>
        <taxon>Eurotiales</taxon>
        <taxon>Aspergillaceae</taxon>
        <taxon>Aspergillus</taxon>
        <taxon>Aspergillus subgen. Circumdati</taxon>
    </lineage>
</organism>
<evidence type="ECO:0000259" key="9">
    <source>
        <dbReference type="PROSITE" id="PS50071"/>
    </source>
</evidence>
<dbReference type="STRING" id="1392250.A0A2I2G7L6"/>
<evidence type="ECO:0000256" key="7">
    <source>
        <dbReference type="PROSITE-ProRule" id="PRU00108"/>
    </source>
</evidence>
<dbReference type="InterPro" id="IPR036264">
    <property type="entry name" value="Bact_exopeptidase_dim_dom"/>
</dbReference>
<evidence type="ECO:0000256" key="4">
    <source>
        <dbReference type="ARBA" id="ARBA00023155"/>
    </source>
</evidence>
<keyword evidence="12" id="KW-1185">Reference proteome</keyword>
<reference evidence="11 12" key="1">
    <citation type="submission" date="2016-12" db="EMBL/GenBank/DDBJ databases">
        <title>The genomes of Aspergillus section Nigri reveals drivers in fungal speciation.</title>
        <authorList>
            <consortium name="DOE Joint Genome Institute"/>
            <person name="Vesth T.C."/>
            <person name="Nybo J."/>
            <person name="Theobald S."/>
            <person name="Brandl J."/>
            <person name="Frisvad J.C."/>
            <person name="Nielsen K.F."/>
            <person name="Lyhne E.K."/>
            <person name="Kogle M.E."/>
            <person name="Kuo A."/>
            <person name="Riley R."/>
            <person name="Clum A."/>
            <person name="Nolan M."/>
            <person name="Lipzen A."/>
            <person name="Salamov A."/>
            <person name="Henrissat B."/>
            <person name="Wiebenga A."/>
            <person name="De Vries R.P."/>
            <person name="Grigoriev I.V."/>
            <person name="Mortensen U.H."/>
            <person name="Andersen M.R."/>
            <person name="Baker S.E."/>
        </authorList>
    </citation>
    <scope>NUCLEOTIDE SEQUENCE [LARGE SCALE GENOMIC DNA]</scope>
    <source>
        <strain evidence="11 12">IBT 23096</strain>
    </source>
</reference>
<feature type="compositionally biased region" description="Polar residues" evidence="8">
    <location>
        <begin position="741"/>
        <end position="758"/>
    </location>
</feature>
<evidence type="ECO:0008006" key="13">
    <source>
        <dbReference type="Google" id="ProtNLM"/>
    </source>
</evidence>
<feature type="region of interest" description="Disordered" evidence="8">
    <location>
        <begin position="943"/>
        <end position="998"/>
    </location>
</feature>
<dbReference type="PANTHER" id="PTHR42937:SF1">
    <property type="entry name" value="DIAMINOPROPIONATE AMMONIA-LYASE"/>
    <property type="match status" value="1"/>
</dbReference>
<keyword evidence="2" id="KW-0378">Hydrolase</keyword>
<dbReference type="PROSITE" id="PS00758">
    <property type="entry name" value="ARGE_DAPE_CPG2_1"/>
    <property type="match status" value="1"/>
</dbReference>
<feature type="compositionally biased region" description="Basic and acidic residues" evidence="8">
    <location>
        <begin position="729"/>
        <end position="740"/>
    </location>
</feature>
<dbReference type="PROSITE" id="PS50157">
    <property type="entry name" value="ZINC_FINGER_C2H2_2"/>
    <property type="match status" value="1"/>
</dbReference>
<dbReference type="GO" id="GO:0003677">
    <property type="term" value="F:DNA binding"/>
    <property type="evidence" value="ECO:0007669"/>
    <property type="project" value="UniProtKB-UniRule"/>
</dbReference>
<dbReference type="Pfam" id="PF01546">
    <property type="entry name" value="Peptidase_M20"/>
    <property type="match status" value="1"/>
</dbReference>
<dbReference type="Pfam" id="PF05920">
    <property type="entry name" value="Homeobox_KN"/>
    <property type="match status" value="1"/>
</dbReference>
<dbReference type="Gene3D" id="3.40.50.1100">
    <property type="match status" value="2"/>
</dbReference>
<dbReference type="InterPro" id="IPR001926">
    <property type="entry name" value="TrpB-like_PALP"/>
</dbReference>
<dbReference type="InterPro" id="IPR009057">
    <property type="entry name" value="Homeodomain-like_sf"/>
</dbReference>
<dbReference type="SUPFAM" id="SSF55031">
    <property type="entry name" value="Bacterial exopeptidase dimerisation domain"/>
    <property type="match status" value="1"/>
</dbReference>
<dbReference type="OrthoDB" id="10059875at2759"/>
<dbReference type="SUPFAM" id="SSF46689">
    <property type="entry name" value="Homeodomain-like"/>
    <property type="match status" value="1"/>
</dbReference>
<dbReference type="Pfam" id="PF07687">
    <property type="entry name" value="M20_dimer"/>
    <property type="match status" value="1"/>
</dbReference>
<feature type="region of interest" description="Disordered" evidence="8">
    <location>
        <begin position="869"/>
        <end position="896"/>
    </location>
</feature>
<dbReference type="SUPFAM" id="SSF53686">
    <property type="entry name" value="Tryptophan synthase beta subunit-like PLP-dependent enzymes"/>
    <property type="match status" value="1"/>
</dbReference>
<dbReference type="Gene3D" id="3.30.70.360">
    <property type="match status" value="1"/>
</dbReference>
<feature type="compositionally biased region" description="Basic residues" evidence="8">
    <location>
        <begin position="1100"/>
        <end position="1113"/>
    </location>
</feature>
<evidence type="ECO:0000256" key="6">
    <source>
        <dbReference type="PROSITE-ProRule" id="PRU00042"/>
    </source>
</evidence>
<dbReference type="InterPro" id="IPR036052">
    <property type="entry name" value="TrpB-like_PALP_sf"/>
</dbReference>
<feature type="compositionally biased region" description="Low complexity" evidence="8">
    <location>
        <begin position="1052"/>
        <end position="1074"/>
    </location>
</feature>
<dbReference type="Gene3D" id="3.40.630.10">
    <property type="entry name" value="Zn peptidases"/>
    <property type="match status" value="1"/>
</dbReference>
<feature type="DNA-binding region" description="Homeobox" evidence="7">
    <location>
        <begin position="888"/>
        <end position="950"/>
    </location>
</feature>
<evidence type="ECO:0000313" key="12">
    <source>
        <dbReference type="Proteomes" id="UP000234275"/>
    </source>
</evidence>
<dbReference type="SMART" id="SM00389">
    <property type="entry name" value="HOX"/>
    <property type="match status" value="1"/>
</dbReference>
<feature type="region of interest" description="Disordered" evidence="8">
    <location>
        <begin position="1164"/>
        <end position="1192"/>
    </location>
</feature>
<sequence length="1318" mass="142360">MSHRPIYTNPAAAHNLPTQQPSTLHQFHHSLPNYAPTPLTPLPTLAHDLGVRAVFIKDESDRFGLPSFKVLGASWGCYRAIVALLGLEPTIGLEGLKATLAGRETSVSVFAATEGNHGRAVAFMARLLGIQAQIYVPRSMDGATRGLIEGEGARVRVVDGCYDEAVWEADKAAKETEGGVLVQDTAFEGYEDVPGWIVEGYSTMMAEVEEQLAGEEGGMECDVMITPVGVGSLAHAVTRHCKAGERQRPVSVVAVEPDTAPCLWTSLQAGEQRSVVTSATIMDGMNCGTVSTTAWPDLQRGVDAAVTVSSYETHCALQDLAAWSVRAGPCGGASLAALRRLSQAKEGSPLLKKDSVLVLLSTEGPRSYSVPLDVSVDGAVGLTQVLTQINSSNPSLSVTDGVGENGIADYLAEWFAYRDIEHHRLETVSGRPSIVGVLRGAGGGRSLMFNGHVDTVSLTTYERDPLSGVIDERNGQKVVLGRGSLDMKGGLAAAMASVSAVKASGKIPRGDVIIAAVSDEEDASQGTRDLLAAGWRADAAVVMEPTMGEIITAHKGFEWVEVDILGVAAHGSDPSKGEDAILSAGWFLRALEQYQQQLPVDDTLGPASLHCGLIQGGEEPSSYPAKCTVTVEFRTIPCQTGESILSDVSKMLKDIVQENPRFRYAEPRITMSRPTQKLAADHPFVTQAVDWTGAVLGETPKLSTAPFWCDAAFLTEAGVPSIVFGPKGEGLHGKEEDPEKQPNSQLNEQNDPQASGNASAKDLDDKTEYMTGAKLQRPLTDVSQWLDGAYSPPAPCSYCRRHRLQCLILRTTAANPNPVTACSSCVALFRECSLALGEKRQPSRFETLSPVLGNLHGLREICEDASAGTITGDANRPVSPTLEESSSRNPESKHFVRKGARVLRSWFLQHQDYPYPTDEQKSQLVLETGFSKQRISTWFANARRRQKQKLQQRQNPNLPGSARIFRAGSPMPSSSWASMTPLERWQASPPEDDPVPESTIRDAIASTTTPAESNAQGLSSSQDDTLFPTLDIDLGGTGLDSFLNLDDESSSHLDSSVSGLGSRRSDVSSDSVSSAWSLQSDGGVPLPLPSHLRRPSSSSNHRRRSSRRSRSSHTRNDTTRSTSTSTYIYQCTFCAQSFKKKNDWSRHESSVHLTLDSWICTPNISDLHPPPAQAPQDQPINPTSSPTPRANPDTECPFCTHPSPTLSHYTDHDFHTCAAKPLSERSFPRKDHLVQHLRKYHSCSKAPVPDLGAWRVSRTTGDQGQGQGQSWSERVDHLAGHFRQGSRMAEWVGDWGFEEEVLGGLRRVTAVGGPGLRG</sequence>
<evidence type="ECO:0000256" key="3">
    <source>
        <dbReference type="ARBA" id="ARBA00023125"/>
    </source>
</evidence>
<dbReference type="GO" id="GO:0005634">
    <property type="term" value="C:nucleus"/>
    <property type="evidence" value="ECO:0007669"/>
    <property type="project" value="UniProtKB-SubCell"/>
</dbReference>
<dbReference type="GO" id="GO:0016787">
    <property type="term" value="F:hydrolase activity"/>
    <property type="evidence" value="ECO:0007669"/>
    <property type="project" value="UniProtKB-KW"/>
</dbReference>
<feature type="region of interest" description="Disordered" evidence="8">
    <location>
        <begin position="725"/>
        <end position="764"/>
    </location>
</feature>
<keyword evidence="6" id="KW-0479">Metal-binding</keyword>
<evidence type="ECO:0000313" key="11">
    <source>
        <dbReference type="EMBL" id="PLB48861.1"/>
    </source>
</evidence>